<evidence type="ECO:0000256" key="1">
    <source>
        <dbReference type="SAM" id="MobiDB-lite"/>
    </source>
</evidence>
<dbReference type="PANTHER" id="PTHR41151">
    <property type="entry name" value="PARTNER OF BURSICON"/>
    <property type="match status" value="1"/>
</dbReference>
<dbReference type="PANTHER" id="PTHR41151:SF1">
    <property type="entry name" value="PARTNER OF BURSICON"/>
    <property type="match status" value="1"/>
</dbReference>
<evidence type="ECO:0008006" key="4">
    <source>
        <dbReference type="Google" id="ProtNLM"/>
    </source>
</evidence>
<dbReference type="KEGG" id="btab:109039542"/>
<keyword evidence="3" id="KW-1185">Reference proteome</keyword>
<sequence>MRREARKCGGRGKDVGRSHPLRPFHSRSPPTAHPQHSIKNKLKMRISSIVLWASFLMVKCSNEEECETLPSEIHITKEEFDELGRLQRTCNGDVAVSKCEGACNSQVQPSVATPNGFLKECFCCRESYLRERVITLDHCYDPDGIRITVEGKATMDIKLREPDQCKCYKCGDYSR</sequence>
<evidence type="ECO:0000313" key="3">
    <source>
        <dbReference type="Proteomes" id="UP001152759"/>
    </source>
</evidence>
<dbReference type="GO" id="GO:0031395">
    <property type="term" value="C:bursicon neuropeptide hormone complex"/>
    <property type="evidence" value="ECO:0007669"/>
    <property type="project" value="InterPro"/>
</dbReference>
<name>A0A9P0F1C6_BEMTA</name>
<dbReference type="GO" id="GO:0001664">
    <property type="term" value="F:G protein-coupled receptor binding"/>
    <property type="evidence" value="ECO:0007669"/>
    <property type="project" value="InterPro"/>
</dbReference>
<organism evidence="2 3">
    <name type="scientific">Bemisia tabaci</name>
    <name type="common">Sweetpotato whitefly</name>
    <name type="synonym">Aleurodes tabaci</name>
    <dbReference type="NCBI Taxonomy" id="7038"/>
    <lineage>
        <taxon>Eukaryota</taxon>
        <taxon>Metazoa</taxon>
        <taxon>Ecdysozoa</taxon>
        <taxon>Arthropoda</taxon>
        <taxon>Hexapoda</taxon>
        <taxon>Insecta</taxon>
        <taxon>Pterygota</taxon>
        <taxon>Neoptera</taxon>
        <taxon>Paraneoptera</taxon>
        <taxon>Hemiptera</taxon>
        <taxon>Sternorrhyncha</taxon>
        <taxon>Aleyrodoidea</taxon>
        <taxon>Aleyrodidae</taxon>
        <taxon>Aleyrodinae</taxon>
        <taxon>Bemisia</taxon>
    </lineage>
</organism>
<proteinExistence type="predicted"/>
<dbReference type="GO" id="GO:0007186">
    <property type="term" value="P:G protein-coupled receptor signaling pathway"/>
    <property type="evidence" value="ECO:0007669"/>
    <property type="project" value="TreeGrafter"/>
</dbReference>
<dbReference type="AlphaFoldDB" id="A0A9P0F1C6"/>
<reference evidence="2" key="1">
    <citation type="submission" date="2021-12" db="EMBL/GenBank/DDBJ databases">
        <authorList>
            <person name="King R."/>
        </authorList>
    </citation>
    <scope>NUCLEOTIDE SEQUENCE</scope>
</reference>
<feature type="region of interest" description="Disordered" evidence="1">
    <location>
        <begin position="1"/>
        <end position="39"/>
    </location>
</feature>
<gene>
    <name evidence="2" type="ORF">BEMITA_LOCUS4787</name>
</gene>
<dbReference type="EMBL" id="OU963863">
    <property type="protein sequence ID" value="CAH0385571.1"/>
    <property type="molecule type" value="Genomic_DNA"/>
</dbReference>
<dbReference type="Proteomes" id="UP001152759">
    <property type="component" value="Chromosome 2"/>
</dbReference>
<evidence type="ECO:0000313" key="2">
    <source>
        <dbReference type="EMBL" id="CAH0385571.1"/>
    </source>
</evidence>
<dbReference type="InterPro" id="IPR034441">
    <property type="entry name" value="Bursicon_suB"/>
</dbReference>
<protein>
    <recommendedName>
        <fullName evidence="4">Partner of bursicon</fullName>
    </recommendedName>
</protein>
<accession>A0A9P0F1C6</accession>
<dbReference type="OrthoDB" id="786951at2759"/>
<feature type="compositionally biased region" description="Basic and acidic residues" evidence="1">
    <location>
        <begin position="1"/>
        <end position="17"/>
    </location>
</feature>
<dbReference type="GO" id="GO:0005184">
    <property type="term" value="F:neuropeptide hormone activity"/>
    <property type="evidence" value="ECO:0007669"/>
    <property type="project" value="InterPro"/>
</dbReference>